<reference evidence="1" key="2">
    <citation type="submission" date="2020-11" db="EMBL/GenBank/DDBJ databases">
        <authorList>
            <person name="McCartney M.A."/>
            <person name="Auch B."/>
            <person name="Kono T."/>
            <person name="Mallez S."/>
            <person name="Becker A."/>
            <person name="Gohl D.M."/>
            <person name="Silverstein K.A.T."/>
            <person name="Koren S."/>
            <person name="Bechman K.B."/>
            <person name="Herman A."/>
            <person name="Abrahante J.E."/>
            <person name="Garbe J."/>
        </authorList>
    </citation>
    <scope>NUCLEOTIDE SEQUENCE</scope>
    <source>
        <strain evidence="1">Duluth1</strain>
        <tissue evidence="1">Whole animal</tissue>
    </source>
</reference>
<accession>A0A9D4FDY8</accession>
<keyword evidence="2" id="KW-1185">Reference proteome</keyword>
<comment type="caution">
    <text evidence="1">The sequence shown here is derived from an EMBL/GenBank/DDBJ whole genome shotgun (WGS) entry which is preliminary data.</text>
</comment>
<organism evidence="1 2">
    <name type="scientific">Dreissena polymorpha</name>
    <name type="common">Zebra mussel</name>
    <name type="synonym">Mytilus polymorpha</name>
    <dbReference type="NCBI Taxonomy" id="45954"/>
    <lineage>
        <taxon>Eukaryota</taxon>
        <taxon>Metazoa</taxon>
        <taxon>Spiralia</taxon>
        <taxon>Lophotrochozoa</taxon>
        <taxon>Mollusca</taxon>
        <taxon>Bivalvia</taxon>
        <taxon>Autobranchia</taxon>
        <taxon>Heteroconchia</taxon>
        <taxon>Euheterodonta</taxon>
        <taxon>Imparidentia</taxon>
        <taxon>Neoheterodontei</taxon>
        <taxon>Myida</taxon>
        <taxon>Dreissenoidea</taxon>
        <taxon>Dreissenidae</taxon>
        <taxon>Dreissena</taxon>
    </lineage>
</organism>
<dbReference type="EMBL" id="JAIWYP010000007">
    <property type="protein sequence ID" value="KAH3795974.1"/>
    <property type="molecule type" value="Genomic_DNA"/>
</dbReference>
<dbReference type="Proteomes" id="UP000828390">
    <property type="component" value="Unassembled WGS sequence"/>
</dbReference>
<reference evidence="1" key="1">
    <citation type="journal article" date="2019" name="bioRxiv">
        <title>The Genome of the Zebra Mussel, Dreissena polymorpha: A Resource for Invasive Species Research.</title>
        <authorList>
            <person name="McCartney M.A."/>
            <person name="Auch B."/>
            <person name="Kono T."/>
            <person name="Mallez S."/>
            <person name="Zhang Y."/>
            <person name="Obille A."/>
            <person name="Becker A."/>
            <person name="Abrahante J.E."/>
            <person name="Garbe J."/>
            <person name="Badalamenti J.P."/>
            <person name="Herman A."/>
            <person name="Mangelson H."/>
            <person name="Liachko I."/>
            <person name="Sullivan S."/>
            <person name="Sone E.D."/>
            <person name="Koren S."/>
            <person name="Silverstein K.A.T."/>
            <person name="Beckman K.B."/>
            <person name="Gohl D.M."/>
        </authorList>
    </citation>
    <scope>NUCLEOTIDE SEQUENCE</scope>
    <source>
        <strain evidence="1">Duluth1</strain>
        <tissue evidence="1">Whole animal</tissue>
    </source>
</reference>
<dbReference type="AlphaFoldDB" id="A0A9D4FDY8"/>
<sequence length="54" mass="5645">MVISTLTVSALGSCRHLPSLHVTDSGHVLVCGGFSNNIVQVDRGGRQILAKVVT</sequence>
<protein>
    <submittedName>
        <fullName evidence="1">Uncharacterized protein</fullName>
    </submittedName>
</protein>
<name>A0A9D4FDY8_DREPO</name>
<evidence type="ECO:0000313" key="1">
    <source>
        <dbReference type="EMBL" id="KAH3795974.1"/>
    </source>
</evidence>
<evidence type="ECO:0000313" key="2">
    <source>
        <dbReference type="Proteomes" id="UP000828390"/>
    </source>
</evidence>
<proteinExistence type="predicted"/>
<gene>
    <name evidence="1" type="ORF">DPMN_149537</name>
</gene>